<protein>
    <submittedName>
        <fullName evidence="2">Tetratricopeptide repeat protein</fullName>
    </submittedName>
</protein>
<organism evidence="2 3">
    <name type="scientific">Helicobacter apodemus</name>
    <dbReference type="NCBI Taxonomy" id="135569"/>
    <lineage>
        <taxon>Bacteria</taxon>
        <taxon>Pseudomonadati</taxon>
        <taxon>Campylobacterota</taxon>
        <taxon>Epsilonproteobacteria</taxon>
        <taxon>Campylobacterales</taxon>
        <taxon>Helicobacteraceae</taxon>
        <taxon>Helicobacter</taxon>
    </lineage>
</organism>
<evidence type="ECO:0000256" key="1">
    <source>
        <dbReference type="SAM" id="MobiDB-lite"/>
    </source>
</evidence>
<dbReference type="Gene3D" id="1.25.40.10">
    <property type="entry name" value="Tetratricopeptide repeat domain"/>
    <property type="match status" value="1"/>
</dbReference>
<keyword evidence="3" id="KW-1185">Reference proteome</keyword>
<dbReference type="EMBL" id="JRPC02000022">
    <property type="protein sequence ID" value="TLE14851.1"/>
    <property type="molecule type" value="Genomic_DNA"/>
</dbReference>
<comment type="caution">
    <text evidence="2">The sequence shown here is derived from an EMBL/GenBank/DDBJ whole genome shotgun (WGS) entry which is preliminary data.</text>
</comment>
<sequence length="368" mass="42314">MIFTIAFSQEPSAFNSGGSLDAKNEAKLMNEKLFNLSTKIDTLDESQEGLKSVFEGQIQRIQEVTNKIHTMQSENNAAMANIRNHVDSNFALQNENIENLKKSITALSEILAKNNTQLKEEIQSLKDEIYDLIPQQTAKQKQLLATKNNQKDSNPIQKAEKQVIQEDKQNENIANLDSKKDLKKQPILEDKQDNNNSKQDDNGENVNTDKERKAENELVAKNEQETPKEENKETQDTQKAKALEELKNKELALVFKEAEEYLNAKDYELANEYLQFAVKGHYKPARGNYLLGEIAFTQKRYQDAIYYYKVSATRYDKADYIPNLMLNSAKSFIEIKEKDNAKRFLDTLIELYPETKEAEESKKILLNL</sequence>
<feature type="compositionally biased region" description="Basic and acidic residues" evidence="1">
    <location>
        <begin position="158"/>
        <end position="170"/>
    </location>
</feature>
<dbReference type="Pfam" id="PF13432">
    <property type="entry name" value="TPR_16"/>
    <property type="match status" value="1"/>
</dbReference>
<evidence type="ECO:0000313" key="3">
    <source>
        <dbReference type="Proteomes" id="UP000029920"/>
    </source>
</evidence>
<accession>A0A4U8UCS1</accession>
<dbReference type="SUPFAM" id="SSF48452">
    <property type="entry name" value="TPR-like"/>
    <property type="match status" value="1"/>
</dbReference>
<evidence type="ECO:0000313" key="2">
    <source>
        <dbReference type="EMBL" id="TLE14851.1"/>
    </source>
</evidence>
<feature type="compositionally biased region" description="Basic and acidic residues" evidence="1">
    <location>
        <begin position="177"/>
        <end position="238"/>
    </location>
</feature>
<name>A0A4U8UCS1_9HELI</name>
<gene>
    <name evidence="2" type="ORF">LS72_008115</name>
</gene>
<dbReference type="InterPro" id="IPR011990">
    <property type="entry name" value="TPR-like_helical_dom_sf"/>
</dbReference>
<feature type="region of interest" description="Disordered" evidence="1">
    <location>
        <begin position="143"/>
        <end position="238"/>
    </location>
</feature>
<proteinExistence type="predicted"/>
<dbReference type="Proteomes" id="UP000029920">
    <property type="component" value="Unassembled WGS sequence"/>
</dbReference>
<reference evidence="2 3" key="1">
    <citation type="journal article" date="2014" name="Genome Announc.">
        <title>Draft genome sequences of eight enterohepatic helicobacter species isolated from both laboratory and wild rodents.</title>
        <authorList>
            <person name="Sheh A."/>
            <person name="Shen Z."/>
            <person name="Fox J.G."/>
        </authorList>
    </citation>
    <scope>NUCLEOTIDE SEQUENCE [LARGE SCALE GENOMIC DNA]</scope>
    <source>
        <strain evidence="2 3">MIT-03-7007</strain>
    </source>
</reference>
<dbReference type="AlphaFoldDB" id="A0A4U8UCS1"/>
<feature type="compositionally biased region" description="Polar residues" evidence="1">
    <location>
        <begin position="143"/>
        <end position="156"/>
    </location>
</feature>